<proteinExistence type="predicted"/>
<dbReference type="AlphaFoldDB" id="A0A940PV88"/>
<evidence type="ECO:0000256" key="4">
    <source>
        <dbReference type="PROSITE-ProRule" id="PRU00335"/>
    </source>
</evidence>
<name>A0A940PV88_9MICO</name>
<evidence type="ECO:0000259" key="5">
    <source>
        <dbReference type="PROSITE" id="PS50977"/>
    </source>
</evidence>
<dbReference type="RefSeq" id="WP_209706309.1">
    <property type="nucleotide sequence ID" value="NZ_JAFIDA010000001.1"/>
</dbReference>
<keyword evidence="3" id="KW-0804">Transcription</keyword>
<dbReference type="Gene3D" id="1.10.357.10">
    <property type="entry name" value="Tetracycline Repressor, domain 2"/>
    <property type="match status" value="1"/>
</dbReference>
<reference evidence="6" key="1">
    <citation type="submission" date="2021-02" db="EMBL/GenBank/DDBJ databases">
        <title>Sequencing the genomes of 1000 actinobacteria strains.</title>
        <authorList>
            <person name="Klenk H.-P."/>
        </authorList>
    </citation>
    <scope>NUCLEOTIDE SEQUENCE</scope>
    <source>
        <strain evidence="6">DSM 22850</strain>
    </source>
</reference>
<keyword evidence="2 4" id="KW-0238">DNA-binding</keyword>
<keyword evidence="7" id="KW-1185">Reference proteome</keyword>
<dbReference type="PROSITE" id="PS01081">
    <property type="entry name" value="HTH_TETR_1"/>
    <property type="match status" value="1"/>
</dbReference>
<dbReference type="EMBL" id="JAFIDA010000001">
    <property type="protein sequence ID" value="MBP1327463.1"/>
    <property type="molecule type" value="Genomic_DNA"/>
</dbReference>
<dbReference type="PANTHER" id="PTHR30055:SF234">
    <property type="entry name" value="HTH-TYPE TRANSCRIPTIONAL REGULATOR BETI"/>
    <property type="match status" value="1"/>
</dbReference>
<comment type="caution">
    <text evidence="6">The sequence shown here is derived from an EMBL/GenBank/DDBJ whole genome shotgun (WGS) entry which is preliminary data.</text>
</comment>
<organism evidence="6 7">
    <name type="scientific">Leucobacter exalbidus</name>
    <dbReference type="NCBI Taxonomy" id="662960"/>
    <lineage>
        <taxon>Bacteria</taxon>
        <taxon>Bacillati</taxon>
        <taxon>Actinomycetota</taxon>
        <taxon>Actinomycetes</taxon>
        <taxon>Micrococcales</taxon>
        <taxon>Microbacteriaceae</taxon>
        <taxon>Leucobacter</taxon>
    </lineage>
</organism>
<evidence type="ECO:0000256" key="3">
    <source>
        <dbReference type="ARBA" id="ARBA00023163"/>
    </source>
</evidence>
<dbReference type="InterPro" id="IPR041347">
    <property type="entry name" value="MftR_C"/>
</dbReference>
<dbReference type="PRINTS" id="PR00455">
    <property type="entry name" value="HTHTETR"/>
</dbReference>
<dbReference type="PANTHER" id="PTHR30055">
    <property type="entry name" value="HTH-TYPE TRANSCRIPTIONAL REGULATOR RUTR"/>
    <property type="match status" value="1"/>
</dbReference>
<gene>
    <name evidence="6" type="ORF">JOF28_002695</name>
</gene>
<dbReference type="InterPro" id="IPR009057">
    <property type="entry name" value="Homeodomain-like_sf"/>
</dbReference>
<dbReference type="PROSITE" id="PS50977">
    <property type="entry name" value="HTH_TETR_2"/>
    <property type="match status" value="1"/>
</dbReference>
<dbReference type="SUPFAM" id="SSF46689">
    <property type="entry name" value="Homeodomain-like"/>
    <property type="match status" value="1"/>
</dbReference>
<dbReference type="Proteomes" id="UP000675163">
    <property type="component" value="Unassembled WGS sequence"/>
</dbReference>
<evidence type="ECO:0000256" key="1">
    <source>
        <dbReference type="ARBA" id="ARBA00023015"/>
    </source>
</evidence>
<evidence type="ECO:0000313" key="6">
    <source>
        <dbReference type="EMBL" id="MBP1327463.1"/>
    </source>
</evidence>
<dbReference type="InterPro" id="IPR050109">
    <property type="entry name" value="HTH-type_TetR-like_transc_reg"/>
</dbReference>
<accession>A0A940PV88</accession>
<feature type="domain" description="HTH tetR-type" evidence="5">
    <location>
        <begin position="11"/>
        <end position="71"/>
    </location>
</feature>
<keyword evidence="1" id="KW-0805">Transcription regulation</keyword>
<evidence type="ECO:0000256" key="2">
    <source>
        <dbReference type="ARBA" id="ARBA00023125"/>
    </source>
</evidence>
<dbReference type="Pfam" id="PF17754">
    <property type="entry name" value="TetR_C_14"/>
    <property type="match status" value="1"/>
</dbReference>
<dbReference type="GO" id="GO:0003700">
    <property type="term" value="F:DNA-binding transcription factor activity"/>
    <property type="evidence" value="ECO:0007669"/>
    <property type="project" value="TreeGrafter"/>
</dbReference>
<dbReference type="InterPro" id="IPR001647">
    <property type="entry name" value="HTH_TetR"/>
</dbReference>
<dbReference type="GO" id="GO:0000976">
    <property type="term" value="F:transcription cis-regulatory region binding"/>
    <property type="evidence" value="ECO:0007669"/>
    <property type="project" value="TreeGrafter"/>
</dbReference>
<protein>
    <submittedName>
        <fullName evidence="6">AcrR family transcriptional regulator</fullName>
    </submittedName>
</protein>
<evidence type="ECO:0000313" key="7">
    <source>
        <dbReference type="Proteomes" id="UP000675163"/>
    </source>
</evidence>
<sequence>MTTQRPGRPRSSSPDEVRDIAFGLFAKNGYAATSLAEIARAAGISRTTLFSYVPAKRDLVWDELDERLELALTGLTANREQSPVDAIVDALLALARHGISEHDALAERWNIVREDQELRASLMQRSEELAVHLARGVRELAPAADVELTDHVVRALLAVSTNCTEAWAQLPTVTMSLDEYTAIQLQPFADALRPLLEGQSDH</sequence>
<feature type="DNA-binding region" description="H-T-H motif" evidence="4">
    <location>
        <begin position="34"/>
        <end position="53"/>
    </location>
</feature>
<dbReference type="Pfam" id="PF00440">
    <property type="entry name" value="TetR_N"/>
    <property type="match status" value="1"/>
</dbReference>
<dbReference type="InterPro" id="IPR023772">
    <property type="entry name" value="DNA-bd_HTH_TetR-type_CS"/>
</dbReference>